<dbReference type="Pfam" id="PF10006">
    <property type="entry name" value="DUF2249"/>
    <property type="match status" value="1"/>
</dbReference>
<evidence type="ECO:0000313" key="3">
    <source>
        <dbReference type="Proteomes" id="UP001597182"/>
    </source>
</evidence>
<dbReference type="Proteomes" id="UP001597182">
    <property type="component" value="Unassembled WGS sequence"/>
</dbReference>
<protein>
    <submittedName>
        <fullName evidence="2">DUF2249 domain-containing protein</fullName>
    </submittedName>
</protein>
<dbReference type="InterPro" id="IPR018720">
    <property type="entry name" value="DUF2249"/>
</dbReference>
<gene>
    <name evidence="2" type="ORF">ACFQ34_19150</name>
</gene>
<evidence type="ECO:0000313" key="2">
    <source>
        <dbReference type="EMBL" id="MFD1235410.1"/>
    </source>
</evidence>
<reference evidence="3" key="1">
    <citation type="journal article" date="2019" name="Int. J. Syst. Evol. Microbiol.">
        <title>The Global Catalogue of Microorganisms (GCM) 10K type strain sequencing project: providing services to taxonomists for standard genome sequencing and annotation.</title>
        <authorList>
            <consortium name="The Broad Institute Genomics Platform"/>
            <consortium name="The Broad Institute Genome Sequencing Center for Infectious Disease"/>
            <person name="Wu L."/>
            <person name="Ma J."/>
        </authorList>
    </citation>
    <scope>NUCLEOTIDE SEQUENCE [LARGE SCALE GENOMIC DNA]</scope>
    <source>
        <strain evidence="3">CCUG 49018</strain>
    </source>
</reference>
<comment type="caution">
    <text evidence="2">The sequence shown here is derived from an EMBL/GenBank/DDBJ whole genome shotgun (WGS) entry which is preliminary data.</text>
</comment>
<keyword evidence="3" id="KW-1185">Reference proteome</keyword>
<sequence>MSSATDIHILGTEDDPARRAQTLLLDRDAEMLADLAAKVELATGFGLPLVRREEAQDSLVEFCSSRLRRHMEATDRVLYAVAAGAEETRLLVRSLRLQHEMIRSRVARLGRASTADELTEAAHAGLTLLRCCAEIERLLLLPALAELPGVDLADLAEDVVTLLTWGHLEIPEVLDVREVPHGRRHPRIFGIYARLAPGESFVLVNNHDPKPLHRQFQATYPDQFDWTYLESGPARWRVRITRTLPEA</sequence>
<feature type="domain" description="DUF2249" evidence="1">
    <location>
        <begin position="173"/>
        <end position="242"/>
    </location>
</feature>
<dbReference type="RefSeq" id="WP_346093183.1">
    <property type="nucleotide sequence ID" value="NZ_BAABKS010000074.1"/>
</dbReference>
<organism evidence="2 3">
    <name type="scientific">Pseudonocardia benzenivorans</name>
    <dbReference type="NCBI Taxonomy" id="228005"/>
    <lineage>
        <taxon>Bacteria</taxon>
        <taxon>Bacillati</taxon>
        <taxon>Actinomycetota</taxon>
        <taxon>Actinomycetes</taxon>
        <taxon>Pseudonocardiales</taxon>
        <taxon>Pseudonocardiaceae</taxon>
        <taxon>Pseudonocardia</taxon>
    </lineage>
</organism>
<dbReference type="EMBL" id="JBHTMB010000161">
    <property type="protein sequence ID" value="MFD1235410.1"/>
    <property type="molecule type" value="Genomic_DNA"/>
</dbReference>
<proteinExistence type="predicted"/>
<name>A0ABW3VL36_9PSEU</name>
<accession>A0ABW3VL36</accession>
<evidence type="ECO:0000259" key="1">
    <source>
        <dbReference type="Pfam" id="PF10006"/>
    </source>
</evidence>